<gene>
    <name evidence="3" type="primary">cas6e</name>
    <name evidence="3" type="ORF">FNX44_020215</name>
    <name evidence="1" type="ORF">H3146_20190</name>
    <name evidence="2" type="ORF">H3147_23710</name>
</gene>
<protein>
    <submittedName>
        <fullName evidence="3">Type I-E CRISPR-associated protein Cas6/Cse3/CasE</fullName>
    </submittedName>
</protein>
<evidence type="ECO:0000313" key="2">
    <source>
        <dbReference type="EMBL" id="MBB1261797.1"/>
    </source>
</evidence>
<dbReference type="OrthoDB" id="9795689at2"/>
<dbReference type="Pfam" id="PF08798">
    <property type="entry name" value="CRISPR_assoc"/>
    <property type="match status" value="1"/>
</dbReference>
<evidence type="ECO:0000313" key="6">
    <source>
        <dbReference type="Proteomes" id="UP000525686"/>
    </source>
</evidence>
<name>A0A5P0YV34_9ACTN</name>
<dbReference type="EMBL" id="JABJWZ010000230">
    <property type="protein sequence ID" value="MBB1255658.1"/>
    <property type="molecule type" value="Genomic_DNA"/>
</dbReference>
<evidence type="ECO:0000313" key="3">
    <source>
        <dbReference type="EMBL" id="MQS04153.1"/>
    </source>
</evidence>
<dbReference type="RefSeq" id="WP_143649866.1">
    <property type="nucleotide sequence ID" value="NZ_JABJWZ010000230.1"/>
</dbReference>
<evidence type="ECO:0000313" key="5">
    <source>
        <dbReference type="Proteomes" id="UP000517765"/>
    </source>
</evidence>
<accession>A0A5P0YV34</accession>
<dbReference type="SMART" id="SM01101">
    <property type="entry name" value="CRISPR_assoc"/>
    <property type="match status" value="1"/>
</dbReference>
<dbReference type="Proteomes" id="UP000517765">
    <property type="component" value="Unassembled WGS sequence"/>
</dbReference>
<dbReference type="EMBL" id="JABJXA010000211">
    <property type="protein sequence ID" value="MBB1261797.1"/>
    <property type="molecule type" value="Genomic_DNA"/>
</dbReference>
<reference evidence="1" key="3">
    <citation type="journal article" name="Syst. Appl. Microbiol.">
        <title>Streptomyces alkaliterrae sp. nov., isolated from an alkaline soil, and emended descriptions of Streptomyces alkaliphilus, Streptomyces calidiresistens and Streptomyces durbertensis.</title>
        <authorList>
            <person name="Swiecimska M."/>
            <person name="Golinska P."/>
            <person name="Nouioui I."/>
            <person name="Wypij M."/>
            <person name="Rai M."/>
            <person name="Sangal V."/>
            <person name="Goodfellow M."/>
        </authorList>
    </citation>
    <scope>NUCLEOTIDE SEQUENCE</scope>
    <source>
        <strain evidence="1">OF3</strain>
        <strain evidence="2">OF8</strain>
    </source>
</reference>
<dbReference type="Proteomes" id="UP000320857">
    <property type="component" value="Unassembled WGS sequence"/>
</dbReference>
<dbReference type="Proteomes" id="UP000525686">
    <property type="component" value="Unassembled WGS sequence"/>
</dbReference>
<dbReference type="InterPro" id="IPR010179">
    <property type="entry name" value="CRISPR-assoc_prot_Cse3"/>
</dbReference>
<organism evidence="3 4">
    <name type="scientific">Streptomyces alkaliterrae</name>
    <dbReference type="NCBI Taxonomy" id="2213162"/>
    <lineage>
        <taxon>Bacteria</taxon>
        <taxon>Bacillati</taxon>
        <taxon>Actinomycetota</taxon>
        <taxon>Actinomycetes</taxon>
        <taxon>Kitasatosporales</taxon>
        <taxon>Streptomycetaceae</taxon>
        <taxon>Streptomyces</taxon>
    </lineage>
</organism>
<dbReference type="Gene3D" id="3.30.70.1200">
    <property type="entry name" value="Crispr-associated protein, domain 1"/>
    <property type="match status" value="1"/>
</dbReference>
<dbReference type="CDD" id="cd09727">
    <property type="entry name" value="Cas6_I-E"/>
    <property type="match status" value="1"/>
</dbReference>
<dbReference type="SUPFAM" id="SSF117987">
    <property type="entry name" value="CRISPR-associated protein"/>
    <property type="match status" value="2"/>
</dbReference>
<evidence type="ECO:0000313" key="4">
    <source>
        <dbReference type="Proteomes" id="UP000320857"/>
    </source>
</evidence>
<reference evidence="3 4" key="1">
    <citation type="submission" date="2019-10" db="EMBL/GenBank/DDBJ databases">
        <title>Streptomyces sp. nov., a novel actinobacterium isolated from alkaline environment.</title>
        <authorList>
            <person name="Golinska P."/>
        </authorList>
    </citation>
    <scope>NUCLEOTIDE SEQUENCE [LARGE SCALE GENOMIC DNA]</scope>
    <source>
        <strain evidence="3 4">OF1</strain>
    </source>
</reference>
<evidence type="ECO:0000313" key="1">
    <source>
        <dbReference type="EMBL" id="MBB1255658.1"/>
    </source>
</evidence>
<reference evidence="5 6" key="2">
    <citation type="submission" date="2020-05" db="EMBL/GenBank/DDBJ databases">
        <title>Classification of alakaliphilic streptomycetes isolated from an alkaline soil next to Lonar Crater, India and a proposal for the recognition of Streptomyces alkaliterrae sp. nov.</title>
        <authorList>
            <person name="Golinska P."/>
        </authorList>
    </citation>
    <scope>NUCLEOTIDE SEQUENCE [LARGE SCALE GENOMIC DNA]</scope>
    <source>
        <strain evidence="6">OF3</strain>
        <strain evidence="5">OF8</strain>
    </source>
</reference>
<dbReference type="NCBIfam" id="TIGR01907">
    <property type="entry name" value="casE_Cse3"/>
    <property type="match status" value="1"/>
</dbReference>
<proteinExistence type="predicted"/>
<keyword evidence="4" id="KW-1185">Reference proteome</keyword>
<dbReference type="Gene3D" id="3.30.70.1210">
    <property type="entry name" value="Crispr-associated protein, domain 2"/>
    <property type="match status" value="1"/>
</dbReference>
<sequence>MHLTRFRLNTARTGARRLLESPQRLHAAVQFGFPEVLAGHGADDTPADQPRALWRLDHISRAEAHLYVVSQSEPDLTHLVEQAGWPHRAATTGEPGWQTHHYRPFLNRLAKGDTFAFRLTANPVHSVRRHAGEPTKRTAHVTPRHQLGWLTKRQEAAGFRLLSRENPPATGRPEDGYEVVVHNRRDLSFTKSAPPVGKRAAPVTLVTVTFDGRLEVTDPEALRRTLTLGLGKAKAYGCGLMTLAPLP</sequence>
<dbReference type="AlphaFoldDB" id="A0A5P0YV34"/>
<dbReference type="EMBL" id="VJYK02000247">
    <property type="protein sequence ID" value="MQS04153.1"/>
    <property type="molecule type" value="Genomic_DNA"/>
</dbReference>
<comment type="caution">
    <text evidence="3">The sequence shown here is derived from an EMBL/GenBank/DDBJ whole genome shotgun (WGS) entry which is preliminary data.</text>
</comment>